<keyword evidence="1" id="KW-0812">Transmembrane</keyword>
<dbReference type="OrthoDB" id="3796791at2759"/>
<dbReference type="RefSeq" id="XP_033390424.1">
    <property type="nucleotide sequence ID" value="XM_033531585.1"/>
</dbReference>
<organism evidence="2 3">
    <name type="scientific">Aaosphaeria arxii CBS 175.79</name>
    <dbReference type="NCBI Taxonomy" id="1450172"/>
    <lineage>
        <taxon>Eukaryota</taxon>
        <taxon>Fungi</taxon>
        <taxon>Dikarya</taxon>
        <taxon>Ascomycota</taxon>
        <taxon>Pezizomycotina</taxon>
        <taxon>Dothideomycetes</taxon>
        <taxon>Pleosporomycetidae</taxon>
        <taxon>Pleosporales</taxon>
        <taxon>Pleosporales incertae sedis</taxon>
        <taxon>Aaosphaeria</taxon>
    </lineage>
</organism>
<keyword evidence="3" id="KW-1185">Reference proteome</keyword>
<evidence type="ECO:0000313" key="2">
    <source>
        <dbReference type="EMBL" id="KAF2022085.1"/>
    </source>
</evidence>
<evidence type="ECO:0000313" key="3">
    <source>
        <dbReference type="Proteomes" id="UP000799778"/>
    </source>
</evidence>
<keyword evidence="1" id="KW-1133">Transmembrane helix</keyword>
<reference evidence="2" key="1">
    <citation type="journal article" date="2020" name="Stud. Mycol.">
        <title>101 Dothideomycetes genomes: a test case for predicting lifestyles and emergence of pathogens.</title>
        <authorList>
            <person name="Haridas S."/>
            <person name="Albert R."/>
            <person name="Binder M."/>
            <person name="Bloem J."/>
            <person name="Labutti K."/>
            <person name="Salamov A."/>
            <person name="Andreopoulos B."/>
            <person name="Baker S."/>
            <person name="Barry K."/>
            <person name="Bills G."/>
            <person name="Bluhm B."/>
            <person name="Cannon C."/>
            <person name="Castanera R."/>
            <person name="Culley D."/>
            <person name="Daum C."/>
            <person name="Ezra D."/>
            <person name="Gonzalez J."/>
            <person name="Henrissat B."/>
            <person name="Kuo A."/>
            <person name="Liang C."/>
            <person name="Lipzen A."/>
            <person name="Lutzoni F."/>
            <person name="Magnuson J."/>
            <person name="Mondo S."/>
            <person name="Nolan M."/>
            <person name="Ohm R."/>
            <person name="Pangilinan J."/>
            <person name="Park H.-J."/>
            <person name="Ramirez L."/>
            <person name="Alfaro M."/>
            <person name="Sun H."/>
            <person name="Tritt A."/>
            <person name="Yoshinaga Y."/>
            <person name="Zwiers L.-H."/>
            <person name="Turgeon B."/>
            <person name="Goodwin S."/>
            <person name="Spatafora J."/>
            <person name="Crous P."/>
            <person name="Grigoriev I."/>
        </authorList>
    </citation>
    <scope>NUCLEOTIDE SEQUENCE</scope>
    <source>
        <strain evidence="2">CBS 175.79</strain>
    </source>
</reference>
<dbReference type="Proteomes" id="UP000799778">
    <property type="component" value="Unassembled WGS sequence"/>
</dbReference>
<evidence type="ECO:0000256" key="1">
    <source>
        <dbReference type="SAM" id="Phobius"/>
    </source>
</evidence>
<proteinExistence type="predicted"/>
<feature type="transmembrane region" description="Helical" evidence="1">
    <location>
        <begin position="78"/>
        <end position="100"/>
    </location>
</feature>
<sequence>MPLAPLKSLQLTLRLLSLAGTHATFLTTLYLTLHPIPFTTLPADNAALLYISLAVLLVLDNAEILALTATPGDGIKRLALYPLVACEAVALVLPMVAAFVEFFVPGDDDYGIGRRADGYGWRREVGRVRWGCVGGVM</sequence>
<dbReference type="AlphaFoldDB" id="A0A6A5Y923"/>
<gene>
    <name evidence="2" type="ORF">BU24DRAFT_457980</name>
</gene>
<dbReference type="GeneID" id="54288982"/>
<name>A0A6A5Y923_9PLEO</name>
<accession>A0A6A5Y923</accession>
<dbReference type="EMBL" id="ML978066">
    <property type="protein sequence ID" value="KAF2022085.1"/>
    <property type="molecule type" value="Genomic_DNA"/>
</dbReference>
<protein>
    <submittedName>
        <fullName evidence="2">Uncharacterized protein</fullName>
    </submittedName>
</protein>
<keyword evidence="1" id="KW-0472">Membrane</keyword>
<feature type="transmembrane region" description="Helical" evidence="1">
    <location>
        <begin position="47"/>
        <end position="66"/>
    </location>
</feature>